<evidence type="ECO:0000313" key="1">
    <source>
        <dbReference type="EMBL" id="QJA47234.1"/>
    </source>
</evidence>
<dbReference type="AlphaFoldDB" id="A0A6H1ZI44"/>
<gene>
    <name evidence="3" type="ORF">MM415A00561_0012</name>
    <name evidence="2" type="ORF">MM415B00894_0013</name>
    <name evidence="1" type="ORF">TM448A00624_0013</name>
</gene>
<organism evidence="1">
    <name type="scientific">viral metagenome</name>
    <dbReference type="NCBI Taxonomy" id="1070528"/>
    <lineage>
        <taxon>unclassified sequences</taxon>
        <taxon>metagenomes</taxon>
        <taxon>organismal metagenomes</taxon>
    </lineage>
</organism>
<evidence type="ECO:0000313" key="2">
    <source>
        <dbReference type="EMBL" id="QJA61758.1"/>
    </source>
</evidence>
<accession>A0A6H1ZI44</accession>
<protein>
    <recommendedName>
        <fullName evidence="4">Tail protein</fullName>
    </recommendedName>
</protein>
<dbReference type="EMBL" id="MT144036">
    <property type="protein sequence ID" value="QJA47234.1"/>
    <property type="molecule type" value="Genomic_DNA"/>
</dbReference>
<dbReference type="EMBL" id="MT142453">
    <property type="protein sequence ID" value="QJA81264.1"/>
    <property type="molecule type" value="Genomic_DNA"/>
</dbReference>
<evidence type="ECO:0008006" key="4">
    <source>
        <dbReference type="Google" id="ProtNLM"/>
    </source>
</evidence>
<sequence length="120" mass="13109">MASQKYRHMKVLVEGLPILEATEAAWSVESNSQWVETKDPGLLKSNIPPKVSGSLTLQIPRGGHEYDYTTALVAGNQLLVQVADADGVQSARVRVSKMDKSDRFAADRTCTVSFDGYLVP</sequence>
<reference evidence="1" key="1">
    <citation type="submission" date="2020-03" db="EMBL/GenBank/DDBJ databases">
        <title>The deep terrestrial virosphere.</title>
        <authorList>
            <person name="Holmfeldt K."/>
            <person name="Nilsson E."/>
            <person name="Simone D."/>
            <person name="Lopez-Fernandez M."/>
            <person name="Wu X."/>
            <person name="de Brujin I."/>
            <person name="Lundin D."/>
            <person name="Andersson A."/>
            <person name="Bertilsson S."/>
            <person name="Dopson M."/>
        </authorList>
    </citation>
    <scope>NUCLEOTIDE SEQUENCE</scope>
    <source>
        <strain evidence="3">MM415A00561</strain>
        <strain evidence="2">MM415B00894</strain>
        <strain evidence="1">TM448A00624</strain>
    </source>
</reference>
<evidence type="ECO:0000313" key="3">
    <source>
        <dbReference type="EMBL" id="QJA81264.1"/>
    </source>
</evidence>
<proteinExistence type="predicted"/>
<dbReference type="EMBL" id="MT141452">
    <property type="protein sequence ID" value="QJA61758.1"/>
    <property type="molecule type" value="Genomic_DNA"/>
</dbReference>
<name>A0A6H1ZI44_9ZZZZ</name>